<accession>A0A8H5TJG2</accession>
<evidence type="ECO:0000256" key="4">
    <source>
        <dbReference type="ARBA" id="ARBA00022824"/>
    </source>
</evidence>
<dbReference type="AlphaFoldDB" id="A0A8H5TJG2"/>
<name>A0A8H5TJG2_FUSHE</name>
<protein>
    <submittedName>
        <fullName evidence="8">AAA ATPase domain-containing protein</fullName>
    </submittedName>
</protein>
<gene>
    <name evidence="8" type="ORF">FHETE_4183</name>
</gene>
<dbReference type="OrthoDB" id="194358at2759"/>
<evidence type="ECO:0000256" key="5">
    <source>
        <dbReference type="ARBA" id="ARBA00023128"/>
    </source>
</evidence>
<organism evidence="8 9">
    <name type="scientific">Fusarium heterosporum</name>
    <dbReference type="NCBI Taxonomy" id="42747"/>
    <lineage>
        <taxon>Eukaryota</taxon>
        <taxon>Fungi</taxon>
        <taxon>Dikarya</taxon>
        <taxon>Ascomycota</taxon>
        <taxon>Pezizomycotina</taxon>
        <taxon>Sordariomycetes</taxon>
        <taxon>Hypocreomycetidae</taxon>
        <taxon>Hypocreales</taxon>
        <taxon>Nectriaceae</taxon>
        <taxon>Fusarium</taxon>
        <taxon>Fusarium heterosporum species complex</taxon>
    </lineage>
</organism>
<evidence type="ECO:0000256" key="6">
    <source>
        <dbReference type="ARBA" id="ARBA00023136"/>
    </source>
</evidence>
<dbReference type="PANTHER" id="PTHR48182">
    <property type="entry name" value="PROTEIN SERAC1"/>
    <property type="match status" value="1"/>
</dbReference>
<sequence length="997" mass="113069">MPLRSKYSVRVSLIPKETTDKEYDDYVRTLLTNEEEKKSKSFLFKKFTKRLSPASAPQHYETRPGSSMETRATLLVANLPLCVSMARQRDFRIGTITVPTSTNTIDVVTQKKKLKDSGFTGWNLSDNFEGITVLYEYRHSEQVEMDICVVHGLGGNAMDTWTSEGGTMWPRDYLKSSEYFEKSRVMSFGYDSDLTDRKSTMTLEDWAEALLRSVDEVRVSDKVVTSGSASLDAEEPAYVIMGTNHNSICKFSAQFGPYITITAGIQEVYAELMGKSANGQGQENHVRAPPTDEEDESPSENGKGKETGEKTELLIRFVLTQKYRRNVFFIRANEFGSLEDALADVCSSIGSDLIENPKSSGAQWRQTSIAERIQIFVSWLGHDCNKDSILVMDGAEIFSPASIQNALRIPAWHIIMSTRNSKLRGADREIRDIRLRPLDEHDTILLLKNAFRNSEHDDETLITEADYQSLARVIAGHPTAAHNLVPFLLEYLGTSLNPSQEFVKTFTSGSLTERKVFFDFAPHGTSLWNIFHSSLEQLKTYDDAESAIKLFQLLPYLCTDQEHVDGFLKLSRKGLGPPSASMKETTVLRSEYLVVSQWLQRLQDVSLYVTMSTRRPRTLDIHPLVLEFAQIITDHEVQRRNIKEVLQVLYDTYDTYKLEIMPQILPHIKHCLGLCSQIGLSLNSLDLSPCVSAWLKSDYSASRRPDLPSELVTPVIEIPLSLMEPGRSAKVQHFIDLCERAQEQVGDFNNRCLPSHAEPFVVSLVIFDQPCQFCKVLRFDYSSFGSEVRTTVDGTPFVNFGEIIEKRAHREDTLPGLPELEKTAFAGRVFCQILRHDFITAWKSIEENSEGEEGKKKTTRVMAMNLETFPKVKVTTMKPKGMLVVVKEIATAKPLRKANRTWNQRMTPTVMIKERRAQKIVVDLLAPALPEIPRRASLIIKGAIYELRDHDIGDARPQRPWLHTLYMFFKTAGDGKMRDYSNIRNKNKLQASTINIK</sequence>
<proteinExistence type="predicted"/>
<keyword evidence="4" id="KW-0256">Endoplasmic reticulum</keyword>
<evidence type="ECO:0000256" key="7">
    <source>
        <dbReference type="SAM" id="MobiDB-lite"/>
    </source>
</evidence>
<dbReference type="InterPro" id="IPR052374">
    <property type="entry name" value="SERAC1"/>
</dbReference>
<evidence type="ECO:0000256" key="2">
    <source>
        <dbReference type="ARBA" id="ARBA00004240"/>
    </source>
</evidence>
<keyword evidence="9" id="KW-1185">Reference proteome</keyword>
<dbReference type="GO" id="GO:0016020">
    <property type="term" value="C:membrane"/>
    <property type="evidence" value="ECO:0007669"/>
    <property type="project" value="UniProtKB-SubCell"/>
</dbReference>
<evidence type="ECO:0000256" key="1">
    <source>
        <dbReference type="ARBA" id="ARBA00004173"/>
    </source>
</evidence>
<comment type="caution">
    <text evidence="8">The sequence shown here is derived from an EMBL/GenBank/DDBJ whole genome shotgun (WGS) entry which is preliminary data.</text>
</comment>
<evidence type="ECO:0000313" key="9">
    <source>
        <dbReference type="Proteomes" id="UP000567885"/>
    </source>
</evidence>
<dbReference type="EMBL" id="JAAGWQ010000069">
    <property type="protein sequence ID" value="KAF5671213.1"/>
    <property type="molecule type" value="Genomic_DNA"/>
</dbReference>
<dbReference type="PANTHER" id="PTHR48182:SF2">
    <property type="entry name" value="PROTEIN SERAC1"/>
    <property type="match status" value="1"/>
</dbReference>
<keyword evidence="6" id="KW-0472">Membrane</keyword>
<evidence type="ECO:0000256" key="3">
    <source>
        <dbReference type="ARBA" id="ARBA00004370"/>
    </source>
</evidence>
<dbReference type="GO" id="GO:0005783">
    <property type="term" value="C:endoplasmic reticulum"/>
    <property type="evidence" value="ECO:0007669"/>
    <property type="project" value="UniProtKB-SubCell"/>
</dbReference>
<dbReference type="GO" id="GO:0005739">
    <property type="term" value="C:mitochondrion"/>
    <property type="evidence" value="ECO:0007669"/>
    <property type="project" value="UniProtKB-SubCell"/>
</dbReference>
<reference evidence="8 9" key="1">
    <citation type="submission" date="2020-05" db="EMBL/GenBank/DDBJ databases">
        <title>Identification and distribution of gene clusters putatively required for synthesis of sphingolipid metabolism inhibitors in phylogenetically diverse species of the filamentous fungus Fusarium.</title>
        <authorList>
            <person name="Kim H.-S."/>
            <person name="Busman M."/>
            <person name="Brown D.W."/>
            <person name="Divon H."/>
            <person name="Uhlig S."/>
            <person name="Proctor R.H."/>
        </authorList>
    </citation>
    <scope>NUCLEOTIDE SEQUENCE [LARGE SCALE GENOMIC DNA]</scope>
    <source>
        <strain evidence="8 9">NRRL 20693</strain>
    </source>
</reference>
<evidence type="ECO:0000313" key="8">
    <source>
        <dbReference type="EMBL" id="KAF5671213.1"/>
    </source>
</evidence>
<feature type="region of interest" description="Disordered" evidence="7">
    <location>
        <begin position="279"/>
        <end position="306"/>
    </location>
</feature>
<dbReference type="Proteomes" id="UP000567885">
    <property type="component" value="Unassembled WGS sequence"/>
</dbReference>
<keyword evidence="5" id="KW-0496">Mitochondrion</keyword>
<comment type="subcellular location">
    <subcellularLocation>
        <location evidence="2">Endoplasmic reticulum</location>
    </subcellularLocation>
    <subcellularLocation>
        <location evidence="3">Membrane</location>
    </subcellularLocation>
    <subcellularLocation>
        <location evidence="1">Mitochondrion</location>
    </subcellularLocation>
</comment>